<dbReference type="SUPFAM" id="SSF50249">
    <property type="entry name" value="Nucleic acid-binding proteins"/>
    <property type="match status" value="1"/>
</dbReference>
<gene>
    <name evidence="1" type="ORF">OS493_000927</name>
</gene>
<dbReference type="EMBL" id="MU825873">
    <property type="protein sequence ID" value="KAJ7387593.1"/>
    <property type="molecule type" value="Genomic_DNA"/>
</dbReference>
<dbReference type="Proteomes" id="UP001163046">
    <property type="component" value="Unassembled WGS sequence"/>
</dbReference>
<dbReference type="AlphaFoldDB" id="A0A9W9ZUZ3"/>
<dbReference type="Gene3D" id="2.40.50.140">
    <property type="entry name" value="Nucleic acid-binding proteins"/>
    <property type="match status" value="1"/>
</dbReference>
<organism evidence="1 2">
    <name type="scientific">Desmophyllum pertusum</name>
    <dbReference type="NCBI Taxonomy" id="174260"/>
    <lineage>
        <taxon>Eukaryota</taxon>
        <taxon>Metazoa</taxon>
        <taxon>Cnidaria</taxon>
        <taxon>Anthozoa</taxon>
        <taxon>Hexacorallia</taxon>
        <taxon>Scleractinia</taxon>
        <taxon>Caryophylliina</taxon>
        <taxon>Caryophylliidae</taxon>
        <taxon>Desmophyllum</taxon>
    </lineage>
</organism>
<sequence>MLTEVIVSLLESIEDGSKLKVKRYIFPIADTDAGFIHSLSPLKRARNGRDYYNFTLQTSPTKFTKVIGFDKKSHTQAQHFHTAGSPAKLLNINDKQGDIFVNQTSSIVQASSSDVHFESSEPTSQDDHKFSDATDVNLKELNDLSRNQKVNVTGVLTLGDKPPKEVIKRNGEKGLIKEDCVIEDLTGVATIHIWDHLLTKLTSGKGYKFENLTVKNYSGTTLLGTAPVTTYEETNLELESTKGPELLSNTERDLTVAEFNYVDKVNIFMTCQLKTCNVAPISSTSSIPLADQPFVVGPGFSPVPAKLVNQIVAGNTLIYPSFWPLTWYTRRPSRNFFSTAILF</sequence>
<proteinExistence type="predicted"/>
<evidence type="ECO:0000313" key="2">
    <source>
        <dbReference type="Proteomes" id="UP001163046"/>
    </source>
</evidence>
<dbReference type="OrthoDB" id="6140809at2759"/>
<comment type="caution">
    <text evidence="1">The sequence shown here is derived from an EMBL/GenBank/DDBJ whole genome shotgun (WGS) entry which is preliminary data.</text>
</comment>
<evidence type="ECO:0000313" key="1">
    <source>
        <dbReference type="EMBL" id="KAJ7387593.1"/>
    </source>
</evidence>
<keyword evidence="2" id="KW-1185">Reference proteome</keyword>
<name>A0A9W9ZUZ3_9CNID</name>
<protein>
    <submittedName>
        <fullName evidence="1">Uncharacterized protein</fullName>
    </submittedName>
</protein>
<dbReference type="InterPro" id="IPR012340">
    <property type="entry name" value="NA-bd_OB-fold"/>
</dbReference>
<accession>A0A9W9ZUZ3</accession>
<reference evidence="1" key="1">
    <citation type="submission" date="2023-01" db="EMBL/GenBank/DDBJ databases">
        <title>Genome assembly of the deep-sea coral Lophelia pertusa.</title>
        <authorList>
            <person name="Herrera S."/>
            <person name="Cordes E."/>
        </authorList>
    </citation>
    <scope>NUCLEOTIDE SEQUENCE</scope>
    <source>
        <strain evidence="1">USNM1676648</strain>
        <tissue evidence="1">Polyp</tissue>
    </source>
</reference>